<keyword evidence="2" id="KW-1185">Reference proteome</keyword>
<dbReference type="EMBL" id="SNQI01000003">
    <property type="protein sequence ID" value="TEW73620.1"/>
    <property type="molecule type" value="Genomic_DNA"/>
</dbReference>
<reference evidence="1 2" key="1">
    <citation type="journal article" date="2011" name="J. Microbiol.">
        <title>Gramella jeungdoensis sp. nov., isolated from a solar saltern in Korea.</title>
        <authorList>
            <person name="Joung Y."/>
            <person name="Kim H."/>
            <person name="Jang T."/>
            <person name="Ahn T.S."/>
            <person name="Joh K."/>
        </authorList>
    </citation>
    <scope>NUCLEOTIDE SEQUENCE [LARGE SCALE GENOMIC DNA]</scope>
    <source>
        <strain evidence="1 2">KCTC 23123</strain>
    </source>
</reference>
<comment type="caution">
    <text evidence="1">The sequence shown here is derived from an EMBL/GenBank/DDBJ whole genome shotgun (WGS) entry which is preliminary data.</text>
</comment>
<dbReference type="OrthoDB" id="9780929at2"/>
<dbReference type="Proteomes" id="UP000298517">
    <property type="component" value="Unassembled WGS sequence"/>
</dbReference>
<name>A0A4Y8AQY9_9FLAO</name>
<dbReference type="RefSeq" id="WP_134248021.1">
    <property type="nucleotide sequence ID" value="NZ_SNQI01000003.1"/>
</dbReference>
<organism evidence="1 2">
    <name type="scientific">Gramella jeungdoensis</name>
    <dbReference type="NCBI Taxonomy" id="708091"/>
    <lineage>
        <taxon>Bacteria</taxon>
        <taxon>Pseudomonadati</taxon>
        <taxon>Bacteroidota</taxon>
        <taxon>Flavobacteriia</taxon>
        <taxon>Flavobacteriales</taxon>
        <taxon>Flavobacteriaceae</taxon>
        <taxon>Christiangramia</taxon>
    </lineage>
</organism>
<protein>
    <submittedName>
        <fullName evidence="1">Uncharacterized protein</fullName>
    </submittedName>
</protein>
<sequence length="88" mass="10154">MSNIDDLHENYNNAVNNLAEAINRYAEVVSKNIRNLKDKNERVTFLKNMKAPPSIKILKKVNEIAIEREDYETCEALAEYTKARGLEL</sequence>
<gene>
    <name evidence="1" type="ORF">E2488_09000</name>
</gene>
<dbReference type="AlphaFoldDB" id="A0A4Y8AQY9"/>
<proteinExistence type="predicted"/>
<evidence type="ECO:0000313" key="1">
    <source>
        <dbReference type="EMBL" id="TEW73620.1"/>
    </source>
</evidence>
<accession>A0A4Y8AQY9</accession>
<evidence type="ECO:0000313" key="2">
    <source>
        <dbReference type="Proteomes" id="UP000298517"/>
    </source>
</evidence>